<dbReference type="InterPro" id="IPR027974">
    <property type="entry name" value="DUF4470"/>
</dbReference>
<gene>
    <name evidence="2" type="ORF">KC19_1G007700</name>
</gene>
<evidence type="ECO:0000313" key="2">
    <source>
        <dbReference type="EMBL" id="KAG0589254.1"/>
    </source>
</evidence>
<dbReference type="AlphaFoldDB" id="A0A8T0IZV4"/>
<comment type="caution">
    <text evidence="2">The sequence shown here is derived from an EMBL/GenBank/DDBJ whole genome shotgun (WGS) entry which is preliminary data.</text>
</comment>
<reference evidence="2" key="1">
    <citation type="submission" date="2020-06" db="EMBL/GenBank/DDBJ databases">
        <title>WGS assembly of Ceratodon purpureus strain R40.</title>
        <authorList>
            <person name="Carey S.B."/>
            <person name="Jenkins J."/>
            <person name="Shu S."/>
            <person name="Lovell J.T."/>
            <person name="Sreedasyam A."/>
            <person name="Maumus F."/>
            <person name="Tiley G.P."/>
            <person name="Fernandez-Pozo N."/>
            <person name="Barry K."/>
            <person name="Chen C."/>
            <person name="Wang M."/>
            <person name="Lipzen A."/>
            <person name="Daum C."/>
            <person name="Saski C.A."/>
            <person name="Payton A.C."/>
            <person name="Mcbreen J.C."/>
            <person name="Conrad R.E."/>
            <person name="Kollar L.M."/>
            <person name="Olsson S."/>
            <person name="Huttunen S."/>
            <person name="Landis J.B."/>
            <person name="Wickett N.J."/>
            <person name="Johnson M.G."/>
            <person name="Rensing S.A."/>
            <person name="Grimwood J."/>
            <person name="Schmutz J."/>
            <person name="Mcdaniel S.F."/>
        </authorList>
    </citation>
    <scope>NUCLEOTIDE SEQUENCE</scope>
    <source>
        <strain evidence="2">R40</strain>
    </source>
</reference>
<sequence length="942" mass="104135">MSIIRLLLDDMDANVSIVNSKLVDNDPAACYVKGGTTVLLDKCEIEVDKDRTGLSVGINYDATVTSTGNKFVVVDRKSAMVEEVSAGGGAGFCRRIINRDNLVVVQQASRSRAPTKLKGVSALKQMKHAFRVDRSEARARSLQQMTQTSRRVLHAARNLGVFCGVRDSTFGTDLSLGQDLSTIPVDKDAPRTIRILMGACGDIRNLLKTVFSLKQYPDLLVQVVCNDWNLAILARTIVLFSLIEQGTSADDVLAIWANDALTSSQREQLDKILILLASSLPEWVVCLRERSSHLGAELLGIFASWRDWELTLEDLDNLHAESISDEWKHMVVDFGSGSVGNIHADNHNNQQVFTFNGKRSKAMKSANILFLEAPSLKYTLHWASSICSAINLEESDSTGSSSSRSSASRLESTGPEGLYELLMRTISIDEINALAVMFKQGALHVGVMNSNILDGMLHGDCLELLHKLNRQPQHPTRTPPPLFDFIDLSDSADYLSMPAVVQAGLTLLKVEKHASLHINSFTWGMSFDTRQPLEFLKCSIGMELDTYKELLGVSVQTQVVGSSRLPILQTQWTWDLHGNQEATLTGAMVLLELMMAVKLHCAIDRIKYISNEGVRLNSDGMVAGFMGGIEYSSPLTLLHLIHQRFPDIALQIISVLICANDTFECRKWELIHHFMSQHEPKMTPYTFFPAYFQGNVQYTTLLACPEAPLCLMVSGALVRVTRSSPVEVHAANVLYLLEAFSYSIESDRVEVLLPLEYLNQYRHYFVTLCAVTNATKLQALGSSVPWTEIKVRMDQAPFTAWTPCKRLAQRALLPDGLFSDGIELEEFMGKILAKGNATGQSWKTHAVLETRTHVIVQLLTPGPLPLPGSDNVTITVTMVGSSLKVVAANASNRQKRGSMTFRDQEHTVQLPAAVSFAERRLKLSRKLGIMIVHLPKVAVVSA</sequence>
<protein>
    <recommendedName>
        <fullName evidence="1">DUF4470 domain-containing protein</fullName>
    </recommendedName>
</protein>
<dbReference type="EMBL" id="CM026421">
    <property type="protein sequence ID" value="KAG0589254.1"/>
    <property type="molecule type" value="Genomic_DNA"/>
</dbReference>
<name>A0A8T0IZV4_CERPU</name>
<keyword evidence="3" id="KW-1185">Reference proteome</keyword>
<evidence type="ECO:0000259" key="1">
    <source>
        <dbReference type="Pfam" id="PF14737"/>
    </source>
</evidence>
<dbReference type="Pfam" id="PF14737">
    <property type="entry name" value="DUF4470"/>
    <property type="match status" value="1"/>
</dbReference>
<feature type="domain" description="DUF4470" evidence="1">
    <location>
        <begin position="189"/>
        <end position="253"/>
    </location>
</feature>
<proteinExistence type="predicted"/>
<evidence type="ECO:0000313" key="3">
    <source>
        <dbReference type="Proteomes" id="UP000822688"/>
    </source>
</evidence>
<organism evidence="2 3">
    <name type="scientific">Ceratodon purpureus</name>
    <name type="common">Fire moss</name>
    <name type="synonym">Dicranum purpureum</name>
    <dbReference type="NCBI Taxonomy" id="3225"/>
    <lineage>
        <taxon>Eukaryota</taxon>
        <taxon>Viridiplantae</taxon>
        <taxon>Streptophyta</taxon>
        <taxon>Embryophyta</taxon>
        <taxon>Bryophyta</taxon>
        <taxon>Bryophytina</taxon>
        <taxon>Bryopsida</taxon>
        <taxon>Dicranidae</taxon>
        <taxon>Pseudoditrichales</taxon>
        <taxon>Ditrichaceae</taxon>
        <taxon>Ceratodon</taxon>
    </lineage>
</organism>
<accession>A0A8T0IZV4</accession>
<dbReference type="Proteomes" id="UP000822688">
    <property type="component" value="Chromosome 1"/>
</dbReference>